<comment type="caution">
    <text evidence="2">The sequence shown here is derived from an EMBL/GenBank/DDBJ whole genome shotgun (WGS) entry which is preliminary data.</text>
</comment>
<feature type="compositionally biased region" description="Basic and acidic residues" evidence="1">
    <location>
        <begin position="65"/>
        <end position="80"/>
    </location>
</feature>
<feature type="region of interest" description="Disordered" evidence="1">
    <location>
        <begin position="65"/>
        <end position="84"/>
    </location>
</feature>
<protein>
    <submittedName>
        <fullName evidence="2">Uncharacterized protein</fullName>
    </submittedName>
</protein>
<evidence type="ECO:0000256" key="1">
    <source>
        <dbReference type="SAM" id="MobiDB-lite"/>
    </source>
</evidence>
<feature type="non-terminal residue" evidence="2">
    <location>
        <position position="1"/>
    </location>
</feature>
<organism evidence="2 3">
    <name type="scientific">Ensete ventricosum</name>
    <name type="common">Abyssinian banana</name>
    <name type="synonym">Musa ensete</name>
    <dbReference type="NCBI Taxonomy" id="4639"/>
    <lineage>
        <taxon>Eukaryota</taxon>
        <taxon>Viridiplantae</taxon>
        <taxon>Streptophyta</taxon>
        <taxon>Embryophyta</taxon>
        <taxon>Tracheophyta</taxon>
        <taxon>Spermatophyta</taxon>
        <taxon>Magnoliopsida</taxon>
        <taxon>Liliopsida</taxon>
        <taxon>Zingiberales</taxon>
        <taxon>Musaceae</taxon>
        <taxon>Ensete</taxon>
    </lineage>
</organism>
<evidence type="ECO:0000313" key="3">
    <source>
        <dbReference type="Proteomes" id="UP000287651"/>
    </source>
</evidence>
<sequence>SSPFSLFGKEKIFWLAKVKLKHLCILIKVWYFGTLDTWADRNGSGMHQHGSTWYIGTYHDTKKREEEEAEGSWRRGEEKSTQAGGISHCRRLHWQQQAVDSVDSIISSGYLIDHCAGRYPVHASNLPLNGTVPDAFAPLPDARHLPL</sequence>
<name>A0A426Z6W5_ENSVE</name>
<accession>A0A426Z6W5</accession>
<dbReference type="Proteomes" id="UP000287651">
    <property type="component" value="Unassembled WGS sequence"/>
</dbReference>
<reference evidence="2 3" key="1">
    <citation type="journal article" date="2014" name="Agronomy (Basel)">
        <title>A Draft Genome Sequence for Ensete ventricosum, the Drought-Tolerant Tree Against Hunger.</title>
        <authorList>
            <person name="Harrison J."/>
            <person name="Moore K.A."/>
            <person name="Paszkiewicz K."/>
            <person name="Jones T."/>
            <person name="Grant M."/>
            <person name="Ambacheew D."/>
            <person name="Muzemil S."/>
            <person name="Studholme D.J."/>
        </authorList>
    </citation>
    <scope>NUCLEOTIDE SEQUENCE [LARGE SCALE GENOMIC DNA]</scope>
</reference>
<evidence type="ECO:0000313" key="2">
    <source>
        <dbReference type="EMBL" id="RRT59711.1"/>
    </source>
</evidence>
<gene>
    <name evidence="2" type="ORF">B296_00045604</name>
</gene>
<dbReference type="EMBL" id="AMZH03008099">
    <property type="protein sequence ID" value="RRT59711.1"/>
    <property type="molecule type" value="Genomic_DNA"/>
</dbReference>
<proteinExistence type="predicted"/>
<dbReference type="AlphaFoldDB" id="A0A426Z6W5"/>